<evidence type="ECO:0000256" key="3">
    <source>
        <dbReference type="ARBA" id="ARBA00022519"/>
    </source>
</evidence>
<dbReference type="Pfam" id="PF03279">
    <property type="entry name" value="Lip_A_acyltrans"/>
    <property type="match status" value="1"/>
</dbReference>
<keyword evidence="5" id="KW-0472">Membrane</keyword>
<accession>A0A917MW75</accession>
<dbReference type="PANTHER" id="PTHR30606:SF10">
    <property type="entry name" value="PHOSPHATIDYLINOSITOL MANNOSIDE ACYLTRANSFERASE"/>
    <property type="match status" value="1"/>
</dbReference>
<keyword evidence="3" id="KW-0997">Cell inner membrane</keyword>
<dbReference type="EMBL" id="BMIB01000003">
    <property type="protein sequence ID" value="GGH68858.1"/>
    <property type="molecule type" value="Genomic_DNA"/>
</dbReference>
<dbReference type="GO" id="GO:0005886">
    <property type="term" value="C:plasma membrane"/>
    <property type="evidence" value="ECO:0007669"/>
    <property type="project" value="UniProtKB-SubCell"/>
</dbReference>
<dbReference type="InterPro" id="IPR004960">
    <property type="entry name" value="LipA_acyltrans"/>
</dbReference>
<evidence type="ECO:0000256" key="6">
    <source>
        <dbReference type="ARBA" id="ARBA00023315"/>
    </source>
</evidence>
<evidence type="ECO:0000256" key="1">
    <source>
        <dbReference type="ARBA" id="ARBA00004533"/>
    </source>
</evidence>
<sequence>MLFNCINSVAMSKKQYLAERKRIAAGTLLKADLSQDDTLNRTFNFVSANLLNFLPGIPADTHEALFSQMLMHQQLSMLDYHHPDALNQVRTEGAYEDAIALLKNRPAIICTFHMGSNRVLNHMLAAAGIPFTVVAANHIARGEGEAFSQMYAREYNRQQPFTVIEAQQPNAGLQMLRELKKGRSLLIYIDGNTGSGDDTIHNENRTRIDFLNGHIYARSGVAYLSHLANVPVIPVVSYRTSLNCIRLRIEQAIYPDTTVSRKQYAATATQQIYNAFAPLLQQYPEQWECWMYLHKMVDCKAFTGADAVQQDTHPATGAFHLNKSRYGVFNIGNEWYLFHKQSYTSYPVNRDIYQLLFKSFSNAVQREEISSQVFEQLYAHKVFIQA</sequence>
<keyword evidence="4" id="KW-0808">Transferase</keyword>
<dbReference type="AlphaFoldDB" id="A0A917MW75"/>
<dbReference type="GO" id="GO:0016746">
    <property type="term" value="F:acyltransferase activity"/>
    <property type="evidence" value="ECO:0007669"/>
    <property type="project" value="UniProtKB-KW"/>
</dbReference>
<reference evidence="7" key="1">
    <citation type="journal article" date="2014" name="Int. J. Syst. Evol. Microbiol.">
        <title>Complete genome sequence of Corynebacterium casei LMG S-19264T (=DSM 44701T), isolated from a smear-ripened cheese.</title>
        <authorList>
            <consortium name="US DOE Joint Genome Institute (JGI-PGF)"/>
            <person name="Walter F."/>
            <person name="Albersmeier A."/>
            <person name="Kalinowski J."/>
            <person name="Ruckert C."/>
        </authorList>
    </citation>
    <scope>NUCLEOTIDE SEQUENCE</scope>
    <source>
        <strain evidence="7">CGMCC 1.15290</strain>
    </source>
</reference>
<dbReference type="GO" id="GO:0009247">
    <property type="term" value="P:glycolipid biosynthetic process"/>
    <property type="evidence" value="ECO:0007669"/>
    <property type="project" value="UniProtKB-ARBA"/>
</dbReference>
<gene>
    <name evidence="7" type="ORF">GCM10011379_25560</name>
</gene>
<keyword evidence="6" id="KW-0012">Acyltransferase</keyword>
<proteinExistence type="predicted"/>
<reference evidence="7" key="2">
    <citation type="submission" date="2020-09" db="EMBL/GenBank/DDBJ databases">
        <authorList>
            <person name="Sun Q."/>
            <person name="Zhou Y."/>
        </authorList>
    </citation>
    <scope>NUCLEOTIDE SEQUENCE</scope>
    <source>
        <strain evidence="7">CGMCC 1.15290</strain>
    </source>
</reference>
<evidence type="ECO:0000256" key="4">
    <source>
        <dbReference type="ARBA" id="ARBA00022679"/>
    </source>
</evidence>
<dbReference type="Proteomes" id="UP000627292">
    <property type="component" value="Unassembled WGS sequence"/>
</dbReference>
<keyword evidence="8" id="KW-1185">Reference proteome</keyword>
<protein>
    <recommendedName>
        <fullName evidence="9">Lauroyl/myristoyl acyltransferase</fullName>
    </recommendedName>
</protein>
<comment type="caution">
    <text evidence="7">The sequence shown here is derived from an EMBL/GenBank/DDBJ whole genome shotgun (WGS) entry which is preliminary data.</text>
</comment>
<evidence type="ECO:0000256" key="5">
    <source>
        <dbReference type="ARBA" id="ARBA00023136"/>
    </source>
</evidence>
<evidence type="ECO:0008006" key="9">
    <source>
        <dbReference type="Google" id="ProtNLM"/>
    </source>
</evidence>
<evidence type="ECO:0000313" key="7">
    <source>
        <dbReference type="EMBL" id="GGH68858.1"/>
    </source>
</evidence>
<dbReference type="PANTHER" id="PTHR30606">
    <property type="entry name" value="LIPID A BIOSYNTHESIS LAUROYL ACYLTRANSFERASE"/>
    <property type="match status" value="1"/>
</dbReference>
<evidence type="ECO:0000256" key="2">
    <source>
        <dbReference type="ARBA" id="ARBA00022475"/>
    </source>
</evidence>
<comment type="subcellular location">
    <subcellularLocation>
        <location evidence="1">Cell inner membrane</location>
    </subcellularLocation>
</comment>
<keyword evidence="2" id="KW-1003">Cell membrane</keyword>
<evidence type="ECO:0000313" key="8">
    <source>
        <dbReference type="Proteomes" id="UP000627292"/>
    </source>
</evidence>
<name>A0A917MW75_9BACT</name>
<organism evidence="7 8">
    <name type="scientific">Filimonas zeae</name>
    <dbReference type="NCBI Taxonomy" id="1737353"/>
    <lineage>
        <taxon>Bacteria</taxon>
        <taxon>Pseudomonadati</taxon>
        <taxon>Bacteroidota</taxon>
        <taxon>Chitinophagia</taxon>
        <taxon>Chitinophagales</taxon>
        <taxon>Chitinophagaceae</taxon>
        <taxon>Filimonas</taxon>
    </lineage>
</organism>